<reference evidence="10" key="1">
    <citation type="submission" date="2021-01" db="EMBL/GenBank/DDBJ databases">
        <title>Whole genome shotgun sequence of Rugosimonospora africana NBRC 104875.</title>
        <authorList>
            <person name="Komaki H."/>
            <person name="Tamura T."/>
        </authorList>
    </citation>
    <scope>NUCLEOTIDE SEQUENCE</scope>
    <source>
        <strain evidence="10">NBRC 104875</strain>
    </source>
</reference>
<dbReference type="GO" id="GO:0005886">
    <property type="term" value="C:plasma membrane"/>
    <property type="evidence" value="ECO:0007669"/>
    <property type="project" value="UniProtKB-SubCell"/>
</dbReference>
<evidence type="ECO:0000256" key="2">
    <source>
        <dbReference type="ARBA" id="ARBA00022475"/>
    </source>
</evidence>
<comment type="caution">
    <text evidence="10">The sequence shown here is derived from an EMBL/GenBank/DDBJ whole genome shotgun (WGS) entry which is preliminary data.</text>
</comment>
<evidence type="ECO:0000256" key="1">
    <source>
        <dbReference type="ARBA" id="ARBA00004651"/>
    </source>
</evidence>
<evidence type="ECO:0000256" key="6">
    <source>
        <dbReference type="ARBA" id="ARBA00022989"/>
    </source>
</evidence>
<feature type="transmembrane region" description="Helical" evidence="8">
    <location>
        <begin position="298"/>
        <end position="315"/>
    </location>
</feature>
<evidence type="ECO:0000256" key="4">
    <source>
        <dbReference type="ARBA" id="ARBA00022679"/>
    </source>
</evidence>
<keyword evidence="7 8" id="KW-0472">Membrane</keyword>
<evidence type="ECO:0000256" key="8">
    <source>
        <dbReference type="SAM" id="Phobius"/>
    </source>
</evidence>
<comment type="subcellular location">
    <subcellularLocation>
        <location evidence="1">Cell membrane</location>
        <topology evidence="1">Multi-pass membrane protein</topology>
    </subcellularLocation>
</comment>
<gene>
    <name evidence="10" type="ORF">Raf01_49320</name>
</gene>
<proteinExistence type="predicted"/>
<dbReference type="InterPro" id="IPR038731">
    <property type="entry name" value="RgtA/B/C-like"/>
</dbReference>
<protein>
    <recommendedName>
        <fullName evidence="9">Glycosyltransferase RgtA/B/C/D-like domain-containing protein</fullName>
    </recommendedName>
</protein>
<evidence type="ECO:0000259" key="9">
    <source>
        <dbReference type="Pfam" id="PF13231"/>
    </source>
</evidence>
<feature type="transmembrane region" description="Helical" evidence="8">
    <location>
        <begin position="196"/>
        <end position="214"/>
    </location>
</feature>
<evidence type="ECO:0000256" key="7">
    <source>
        <dbReference type="ARBA" id="ARBA00023136"/>
    </source>
</evidence>
<dbReference type="InterPro" id="IPR050297">
    <property type="entry name" value="LipidA_mod_glycosyltrf_83"/>
</dbReference>
<dbReference type="AlphaFoldDB" id="A0A8J3QVU6"/>
<keyword evidence="5 8" id="KW-0812">Transmembrane</keyword>
<evidence type="ECO:0000256" key="5">
    <source>
        <dbReference type="ARBA" id="ARBA00022692"/>
    </source>
</evidence>
<dbReference type="EMBL" id="BONZ01000045">
    <property type="protein sequence ID" value="GIH16760.1"/>
    <property type="molecule type" value="Genomic_DNA"/>
</dbReference>
<organism evidence="10 11">
    <name type="scientific">Rugosimonospora africana</name>
    <dbReference type="NCBI Taxonomy" id="556532"/>
    <lineage>
        <taxon>Bacteria</taxon>
        <taxon>Bacillati</taxon>
        <taxon>Actinomycetota</taxon>
        <taxon>Actinomycetes</taxon>
        <taxon>Micromonosporales</taxon>
        <taxon>Micromonosporaceae</taxon>
        <taxon>Rugosimonospora</taxon>
    </lineage>
</organism>
<feature type="transmembrane region" description="Helical" evidence="8">
    <location>
        <begin position="327"/>
        <end position="348"/>
    </location>
</feature>
<feature type="domain" description="Glycosyltransferase RgtA/B/C/D-like" evidence="9">
    <location>
        <begin position="54"/>
        <end position="214"/>
    </location>
</feature>
<feature type="transmembrane region" description="Helical" evidence="8">
    <location>
        <begin position="242"/>
        <end position="267"/>
    </location>
</feature>
<feature type="transmembrane region" description="Helical" evidence="8">
    <location>
        <begin position="154"/>
        <end position="184"/>
    </location>
</feature>
<dbReference type="GO" id="GO:0016763">
    <property type="term" value="F:pentosyltransferase activity"/>
    <property type="evidence" value="ECO:0007669"/>
    <property type="project" value="TreeGrafter"/>
</dbReference>
<dbReference type="PANTHER" id="PTHR33908">
    <property type="entry name" value="MANNOSYLTRANSFERASE YKCB-RELATED"/>
    <property type="match status" value="1"/>
</dbReference>
<feature type="transmembrane region" description="Helical" evidence="8">
    <location>
        <begin position="274"/>
        <end position="292"/>
    </location>
</feature>
<dbReference type="GO" id="GO:0009103">
    <property type="term" value="P:lipopolysaccharide biosynthetic process"/>
    <property type="evidence" value="ECO:0007669"/>
    <property type="project" value="UniProtKB-ARBA"/>
</dbReference>
<feature type="transmembrane region" description="Helical" evidence="8">
    <location>
        <begin position="74"/>
        <end position="95"/>
    </location>
</feature>
<sequence>MSCPHLARLAVGPVAGVAGCVAALLVALSGRYGYHRDELYDLAAGRHLAWGYPDQPPLVALLARLLSLVAPGSVVVLRLPSALAVAAVVVLAALLTRELGGRRAAQTLAAASMAVAPLLLGAGHLLSTTTYDLLAWALLLWLVVRVLRTGDQRLLVVCGGVAGIGLLNKDLVAFLIAALVVGIAVAGPRRILASRWLWTGGAVTAVVWAPYLVWQARHGWPQWQVGRAVSAGSSGSSEPRALFLPVQLGLISLFLAPIWIGGLVRLFRDPALRWCRALGWAYALLAVVFLALGGKPYYLGGFFPVLLAAGAQPTVEWVRRRPRLRRTMLGAALVVSATSSAVVTLPVVPLGTLHRTPIVSVNYDTGETIAWPTYVREIAGVFRQLPARQQASAALVTRNYGEAGAIDRYGPALGLPAAFSGHNGYWYWGPPPATADTIVAIGFARDVLERSFADVRLGTRLDNHLRIANDEQGAPVWVCSQPRGSWPALWPRFRSLG</sequence>
<keyword evidence="2" id="KW-1003">Cell membrane</keyword>
<feature type="transmembrane region" description="Helical" evidence="8">
    <location>
        <begin position="6"/>
        <end position="28"/>
    </location>
</feature>
<dbReference type="PANTHER" id="PTHR33908:SF11">
    <property type="entry name" value="MEMBRANE PROTEIN"/>
    <property type="match status" value="1"/>
</dbReference>
<accession>A0A8J3QVU6</accession>
<dbReference type="Pfam" id="PF13231">
    <property type="entry name" value="PMT_2"/>
    <property type="match status" value="1"/>
</dbReference>
<keyword evidence="3" id="KW-0328">Glycosyltransferase</keyword>
<keyword evidence="6 8" id="KW-1133">Transmembrane helix</keyword>
<evidence type="ECO:0000313" key="11">
    <source>
        <dbReference type="Proteomes" id="UP000642748"/>
    </source>
</evidence>
<name>A0A8J3QVU6_9ACTN</name>
<keyword evidence="4" id="KW-0808">Transferase</keyword>
<feature type="transmembrane region" description="Helical" evidence="8">
    <location>
        <begin position="107"/>
        <end position="126"/>
    </location>
</feature>
<evidence type="ECO:0000313" key="10">
    <source>
        <dbReference type="EMBL" id="GIH16760.1"/>
    </source>
</evidence>
<dbReference type="Proteomes" id="UP000642748">
    <property type="component" value="Unassembled WGS sequence"/>
</dbReference>
<keyword evidence="11" id="KW-1185">Reference proteome</keyword>
<evidence type="ECO:0000256" key="3">
    <source>
        <dbReference type="ARBA" id="ARBA00022676"/>
    </source>
</evidence>